<proteinExistence type="inferred from homology"/>
<accession>A0A251V4A9</accession>
<evidence type="ECO:0000256" key="1">
    <source>
        <dbReference type="ARBA" id="ARBA00005598"/>
    </source>
</evidence>
<dbReference type="OrthoDB" id="741027at2759"/>
<reference evidence="2 4" key="1">
    <citation type="journal article" date="2017" name="Nature">
        <title>The sunflower genome provides insights into oil metabolism, flowering and Asterid evolution.</title>
        <authorList>
            <person name="Badouin H."/>
            <person name="Gouzy J."/>
            <person name="Grassa C.J."/>
            <person name="Murat F."/>
            <person name="Staton S.E."/>
            <person name="Cottret L."/>
            <person name="Lelandais-Briere C."/>
            <person name="Owens G.L."/>
            <person name="Carrere S."/>
            <person name="Mayjonade B."/>
            <person name="Legrand L."/>
            <person name="Gill N."/>
            <person name="Kane N.C."/>
            <person name="Bowers J.E."/>
            <person name="Hubner S."/>
            <person name="Bellec A."/>
            <person name="Berard A."/>
            <person name="Berges H."/>
            <person name="Blanchet N."/>
            <person name="Boniface M.C."/>
            <person name="Brunel D."/>
            <person name="Catrice O."/>
            <person name="Chaidir N."/>
            <person name="Claudel C."/>
            <person name="Donnadieu C."/>
            <person name="Faraut T."/>
            <person name="Fievet G."/>
            <person name="Helmstetter N."/>
            <person name="King M."/>
            <person name="Knapp S.J."/>
            <person name="Lai Z."/>
            <person name="Le Paslier M.C."/>
            <person name="Lippi Y."/>
            <person name="Lorenzon L."/>
            <person name="Mandel J.R."/>
            <person name="Marage G."/>
            <person name="Marchand G."/>
            <person name="Marquand E."/>
            <person name="Bret-Mestries E."/>
            <person name="Morien E."/>
            <person name="Nambeesan S."/>
            <person name="Nguyen T."/>
            <person name="Pegot-Espagnet P."/>
            <person name="Pouilly N."/>
            <person name="Raftis F."/>
            <person name="Sallet E."/>
            <person name="Schiex T."/>
            <person name="Thomas J."/>
            <person name="Vandecasteele C."/>
            <person name="Vares D."/>
            <person name="Vear F."/>
            <person name="Vautrin S."/>
            <person name="Crespi M."/>
            <person name="Mangin B."/>
            <person name="Burke J.M."/>
            <person name="Salse J."/>
            <person name="Munos S."/>
            <person name="Vincourt P."/>
            <person name="Rieseberg L.H."/>
            <person name="Langlade N.B."/>
        </authorList>
    </citation>
    <scope>NUCLEOTIDE SEQUENCE [LARGE SCALE GENOMIC DNA]</scope>
    <source>
        <strain evidence="4">cv. SF193</strain>
        <tissue evidence="2">Leaves</tissue>
    </source>
</reference>
<reference evidence="3" key="2">
    <citation type="submission" date="2017-02" db="EMBL/GenBank/DDBJ databases">
        <title>Sunflower complete genome.</title>
        <authorList>
            <person name="Langlade N."/>
            <person name="Munos S."/>
        </authorList>
    </citation>
    <scope>NUCLEOTIDE SEQUENCE [LARGE SCALE GENOMIC DNA]</scope>
    <source>
        <tissue evidence="3">Leaves</tissue>
    </source>
</reference>
<dbReference type="Gramene" id="mRNA:HanXRQr2_Chr03g0087501">
    <property type="protein sequence ID" value="mRNA:HanXRQr2_Chr03g0087501"/>
    <property type="gene ID" value="HanXRQr2_Chr03g0087501"/>
</dbReference>
<keyword evidence="3" id="KW-0378">Hydrolase</keyword>
<dbReference type="Proteomes" id="UP000215914">
    <property type="component" value="Chromosome 3"/>
</dbReference>
<keyword evidence="4" id="KW-1185">Reference proteome</keyword>
<dbReference type="SUPFAM" id="SSF53474">
    <property type="entry name" value="alpha/beta-Hydrolases"/>
    <property type="match status" value="1"/>
</dbReference>
<gene>
    <name evidence="3" type="ORF">HannXRQ_Chr03g0060551</name>
    <name evidence="2" type="ORF">HanXRQr2_Chr03g0087501</name>
</gene>
<dbReference type="EMBL" id="CM007892">
    <property type="protein sequence ID" value="OTG30083.1"/>
    <property type="molecule type" value="Genomic_DNA"/>
</dbReference>
<sequence>MADSGRFVAADLPPIHLGGKEHIIQTGCGSVSVTVYGDQQKPPLITYPDLGLNHTSCFEGLFISPESASLLLNNFCIYHITPPGHESGAATISKDEPVLSVVDLCDQILVILNHFRLGSVMCMGAMAGAYILTLFSIKYSERVSGLILVSPICRAASWNEWFYNKFMSKLLQYCGMCDMLKELLIHRYFSKAVCEVPESEIVRACRKFLNERDSINVRRYLQALDRRHDMSKELETLECKSIIFVGDKSPFLDDALHMKTILGKRCSAFVEVHPCGSMVTEEQPHAMLIPLELFLKGFGFYRPCQFNDSPRSPLDSCCVDPSLLYPKQMGLKLRPIKTRVSPPQPRAKHS</sequence>
<reference evidence="2" key="3">
    <citation type="submission" date="2020-06" db="EMBL/GenBank/DDBJ databases">
        <title>Helianthus annuus Genome sequencing and assembly Release 2.</title>
        <authorList>
            <person name="Gouzy J."/>
            <person name="Langlade N."/>
            <person name="Munos S."/>
        </authorList>
    </citation>
    <scope>NUCLEOTIDE SEQUENCE</scope>
    <source>
        <tissue evidence="2">Leaves</tissue>
    </source>
</reference>
<evidence type="ECO:0000313" key="4">
    <source>
        <dbReference type="Proteomes" id="UP000215914"/>
    </source>
</evidence>
<dbReference type="Gene3D" id="3.40.50.1820">
    <property type="entry name" value="alpha/beta hydrolase"/>
    <property type="match status" value="1"/>
</dbReference>
<name>A0A251V4A9_HELAN</name>
<protein>
    <submittedName>
        <fullName evidence="2 3">Alpha/Beta hydrolase</fullName>
    </submittedName>
</protein>
<dbReference type="OMA" id="NEWFYNK"/>
<dbReference type="ESTHER" id="helan-SF21.x">
    <property type="family name" value="Ndr_family"/>
</dbReference>
<organism evidence="3 4">
    <name type="scientific">Helianthus annuus</name>
    <name type="common">Common sunflower</name>
    <dbReference type="NCBI Taxonomy" id="4232"/>
    <lineage>
        <taxon>Eukaryota</taxon>
        <taxon>Viridiplantae</taxon>
        <taxon>Streptophyta</taxon>
        <taxon>Embryophyta</taxon>
        <taxon>Tracheophyta</taxon>
        <taxon>Spermatophyta</taxon>
        <taxon>Magnoliopsida</taxon>
        <taxon>eudicotyledons</taxon>
        <taxon>Gunneridae</taxon>
        <taxon>Pentapetalae</taxon>
        <taxon>asterids</taxon>
        <taxon>campanulids</taxon>
        <taxon>Asterales</taxon>
        <taxon>Asteraceae</taxon>
        <taxon>Asteroideae</taxon>
        <taxon>Heliantheae alliance</taxon>
        <taxon>Heliantheae</taxon>
        <taxon>Helianthus</taxon>
    </lineage>
</organism>
<dbReference type="InParanoid" id="A0A251V4A9"/>
<dbReference type="GO" id="GO:0016787">
    <property type="term" value="F:hydrolase activity"/>
    <property type="evidence" value="ECO:0007669"/>
    <property type="project" value="UniProtKB-KW"/>
</dbReference>
<evidence type="ECO:0000313" key="2">
    <source>
        <dbReference type="EMBL" id="KAF5812535.1"/>
    </source>
</evidence>
<dbReference type="AlphaFoldDB" id="A0A251V4A9"/>
<dbReference type="Pfam" id="PF03096">
    <property type="entry name" value="Ndr"/>
    <property type="match status" value="1"/>
</dbReference>
<comment type="similarity">
    <text evidence="1">Belongs to the NDRG family.</text>
</comment>
<dbReference type="EMBL" id="MNCJ02000318">
    <property type="protein sequence ID" value="KAF5812535.1"/>
    <property type="molecule type" value="Genomic_DNA"/>
</dbReference>
<dbReference type="InterPro" id="IPR029058">
    <property type="entry name" value="AB_hydrolase_fold"/>
</dbReference>
<dbReference type="InterPro" id="IPR004142">
    <property type="entry name" value="NDRG"/>
</dbReference>
<evidence type="ECO:0000313" key="3">
    <source>
        <dbReference type="EMBL" id="OTG30083.1"/>
    </source>
</evidence>
<dbReference type="PANTHER" id="PTHR11034">
    <property type="entry name" value="N-MYC DOWNSTREAM REGULATED"/>
    <property type="match status" value="1"/>
</dbReference>